<dbReference type="EMBL" id="SRIO01000001">
    <property type="protein sequence ID" value="TFZ84202.1"/>
    <property type="molecule type" value="Genomic_DNA"/>
</dbReference>
<comment type="caution">
    <text evidence="3">The sequence shown here is derived from an EMBL/GenBank/DDBJ whole genome shotgun (WGS) entry which is preliminary data.</text>
</comment>
<keyword evidence="1" id="KW-0732">Signal</keyword>
<organism evidence="3 4">
    <name type="scientific">Candidatus Macondimonas diazotrophica</name>
    <dbReference type="NCBI Taxonomy" id="2305248"/>
    <lineage>
        <taxon>Bacteria</taxon>
        <taxon>Pseudomonadati</taxon>
        <taxon>Pseudomonadota</taxon>
        <taxon>Gammaproteobacteria</taxon>
        <taxon>Chromatiales</taxon>
        <taxon>Ectothiorhodospiraceae</taxon>
        <taxon>Candidatus Macondimonas</taxon>
    </lineage>
</organism>
<feature type="domain" description="DUF6160" evidence="2">
    <location>
        <begin position="7"/>
        <end position="40"/>
    </location>
</feature>
<accession>A0A4Z0FEX8</accession>
<dbReference type="AlphaFoldDB" id="A0A4Z0FEX8"/>
<feature type="signal peptide" evidence="1">
    <location>
        <begin position="1"/>
        <end position="22"/>
    </location>
</feature>
<evidence type="ECO:0000256" key="1">
    <source>
        <dbReference type="SAM" id="SignalP"/>
    </source>
</evidence>
<feature type="chain" id="PRO_5021379402" description="DUF6160 domain-containing protein" evidence="1">
    <location>
        <begin position="23"/>
        <end position="94"/>
    </location>
</feature>
<dbReference type="Pfam" id="PF19657">
    <property type="entry name" value="DUF6160"/>
    <property type="match status" value="1"/>
</dbReference>
<evidence type="ECO:0000313" key="3">
    <source>
        <dbReference type="EMBL" id="TFZ84202.1"/>
    </source>
</evidence>
<gene>
    <name evidence="3" type="ORF">E4680_01305</name>
</gene>
<proteinExistence type="predicted"/>
<evidence type="ECO:0000313" key="4">
    <source>
        <dbReference type="Proteomes" id="UP000297890"/>
    </source>
</evidence>
<sequence length="94" mass="9774">MRRNGLVAVAMASMLVVMPAQAALKSMDDAALRAVSGQAGTLVYDPPGFVLKLDALARDLSNSGHPLAAALVARQARFLGNVFDGCPRGAYCTL</sequence>
<protein>
    <recommendedName>
        <fullName evidence="2">DUF6160 domain-containing protein</fullName>
    </recommendedName>
</protein>
<reference evidence="3 4" key="1">
    <citation type="journal article" date="2019" name="ISME J.">
        <title>Candidatus Macondimonas diazotrophica, a novel gammaproteobacterial genus dominating crude-oil-contaminated coastal sediments.</title>
        <authorList>
            <person name="Karthikeyan S."/>
            <person name="Konstantinidis K."/>
        </authorList>
    </citation>
    <scope>NUCLEOTIDE SEQUENCE [LARGE SCALE GENOMIC DNA]</scope>
    <source>
        <strain evidence="3 4">KTK01</strain>
    </source>
</reference>
<evidence type="ECO:0000259" key="2">
    <source>
        <dbReference type="Pfam" id="PF19657"/>
    </source>
</evidence>
<keyword evidence="4" id="KW-1185">Reference proteome</keyword>
<dbReference type="InterPro" id="IPR046158">
    <property type="entry name" value="DUF6160"/>
</dbReference>
<name>A0A4Z0FEX8_9GAMM</name>
<dbReference type="RefSeq" id="WP_135280562.1">
    <property type="nucleotide sequence ID" value="NZ_SRIO01000001.1"/>
</dbReference>
<dbReference type="Proteomes" id="UP000297890">
    <property type="component" value="Unassembled WGS sequence"/>
</dbReference>